<feature type="domain" description="FlgO" evidence="2">
    <location>
        <begin position="66"/>
        <end position="193"/>
    </location>
</feature>
<keyword evidence="4" id="KW-1185">Reference proteome</keyword>
<evidence type="ECO:0000313" key="4">
    <source>
        <dbReference type="Proteomes" id="UP000199371"/>
    </source>
</evidence>
<dbReference type="OrthoDB" id="6116374at2"/>
<feature type="signal peptide" evidence="1">
    <location>
        <begin position="1"/>
        <end position="21"/>
    </location>
</feature>
<gene>
    <name evidence="3" type="ORF">SAMN05660691_03162</name>
</gene>
<dbReference type="AlphaFoldDB" id="A0A1H6MUK4"/>
<protein>
    <recommendedName>
        <fullName evidence="2">FlgO domain-containing protein</fullName>
    </recommendedName>
</protein>
<evidence type="ECO:0000256" key="1">
    <source>
        <dbReference type="SAM" id="SignalP"/>
    </source>
</evidence>
<feature type="chain" id="PRO_5011679799" description="FlgO domain-containing protein" evidence="1">
    <location>
        <begin position="22"/>
        <end position="207"/>
    </location>
</feature>
<proteinExistence type="predicted"/>
<keyword evidence="1" id="KW-0732">Signal</keyword>
<accession>A0A1H6MUK4</accession>
<dbReference type="Pfam" id="PF17680">
    <property type="entry name" value="FlgO"/>
    <property type="match status" value="1"/>
</dbReference>
<dbReference type="PIRSF" id="PIRSF028688">
    <property type="entry name" value="UCP_imp_028688"/>
    <property type="match status" value="1"/>
</dbReference>
<evidence type="ECO:0000259" key="2">
    <source>
        <dbReference type="Pfam" id="PF17680"/>
    </source>
</evidence>
<dbReference type="RefSeq" id="WP_143039976.1">
    <property type="nucleotide sequence ID" value="NZ_FNXF01000014.1"/>
</dbReference>
<dbReference type="STRING" id="173990.SAMN05660691_03162"/>
<evidence type="ECO:0000313" key="3">
    <source>
        <dbReference type="EMBL" id="SEI05682.1"/>
    </source>
</evidence>
<organism evidence="3 4">
    <name type="scientific">Rheinheimera pacifica</name>
    <dbReference type="NCBI Taxonomy" id="173990"/>
    <lineage>
        <taxon>Bacteria</taxon>
        <taxon>Pseudomonadati</taxon>
        <taxon>Pseudomonadota</taxon>
        <taxon>Gammaproteobacteria</taxon>
        <taxon>Chromatiales</taxon>
        <taxon>Chromatiaceae</taxon>
        <taxon>Rheinheimera</taxon>
    </lineage>
</organism>
<dbReference type="InterPro" id="IPR041215">
    <property type="entry name" value="FlgO_dom"/>
</dbReference>
<reference evidence="4" key="1">
    <citation type="submission" date="2016-10" db="EMBL/GenBank/DDBJ databases">
        <authorList>
            <person name="Varghese N."/>
            <person name="Submissions S."/>
        </authorList>
    </citation>
    <scope>NUCLEOTIDE SEQUENCE [LARGE SCALE GENOMIC DNA]</scope>
    <source>
        <strain evidence="4">DSM 17616</strain>
    </source>
</reference>
<dbReference type="EMBL" id="FNXF01000014">
    <property type="protein sequence ID" value="SEI05682.1"/>
    <property type="molecule type" value="Genomic_DNA"/>
</dbReference>
<dbReference type="PROSITE" id="PS51257">
    <property type="entry name" value="PROKAR_LIPOPROTEIN"/>
    <property type="match status" value="1"/>
</dbReference>
<name>A0A1H6MUK4_9GAMM</name>
<dbReference type="Proteomes" id="UP000199371">
    <property type="component" value="Unassembled WGS sequence"/>
</dbReference>
<dbReference type="InterPro" id="IPR014549">
    <property type="entry name" value="FlgO"/>
</dbReference>
<sequence length="207" mass="22222">MKLAVVCSAVVLLSGCQFQSADMVSQTSPPAEPLPEHVILPGNSGNYLPAATVRANTKPLTDYAADLALQLMMSMHYTPPQQAVAISSLVWFDHQLTNSNALGNQLAEHLYVHLQRLGVPVADIKVGRQIRVTPQGDFALSRGRYLDPAQDVRYVLTGTLLQDAGGTVVNVRVVHVQHKTVIATGQVHIPDAVLSQTGANVQYIASP</sequence>